<protein>
    <recommendedName>
        <fullName evidence="4">DUF4203 domain-containing protein</fullName>
    </recommendedName>
</protein>
<comment type="caution">
    <text evidence="2">The sequence shown here is derived from an EMBL/GenBank/DDBJ whole genome shotgun (WGS) entry which is preliminary data.</text>
</comment>
<proteinExistence type="predicted"/>
<dbReference type="InterPro" id="IPR054235">
    <property type="entry name" value="DUF6962"/>
</dbReference>
<name>A0ABP9DCW5_9BACT</name>
<feature type="transmembrane region" description="Helical" evidence="1">
    <location>
        <begin position="43"/>
        <end position="64"/>
    </location>
</feature>
<dbReference type="Pfam" id="PF22285">
    <property type="entry name" value="DUF6962"/>
    <property type="match status" value="1"/>
</dbReference>
<keyword evidence="3" id="KW-1185">Reference proteome</keyword>
<keyword evidence="1" id="KW-0472">Membrane</keyword>
<evidence type="ECO:0008006" key="4">
    <source>
        <dbReference type="Google" id="ProtNLM"/>
    </source>
</evidence>
<organism evidence="2 3">
    <name type="scientific">Algivirga pacifica</name>
    <dbReference type="NCBI Taxonomy" id="1162670"/>
    <lineage>
        <taxon>Bacteria</taxon>
        <taxon>Pseudomonadati</taxon>
        <taxon>Bacteroidota</taxon>
        <taxon>Cytophagia</taxon>
        <taxon>Cytophagales</taxon>
        <taxon>Flammeovirgaceae</taxon>
        <taxon>Algivirga</taxon>
    </lineage>
</organism>
<accession>A0ABP9DCW5</accession>
<feature type="transmembrane region" description="Helical" evidence="1">
    <location>
        <begin position="107"/>
        <end position="123"/>
    </location>
</feature>
<feature type="transmembrane region" description="Helical" evidence="1">
    <location>
        <begin position="190"/>
        <end position="207"/>
    </location>
</feature>
<keyword evidence="1" id="KW-0812">Transmembrane</keyword>
<dbReference type="Proteomes" id="UP001500298">
    <property type="component" value="Unassembled WGS sequence"/>
</dbReference>
<reference evidence="3" key="1">
    <citation type="journal article" date="2019" name="Int. J. Syst. Evol. Microbiol.">
        <title>The Global Catalogue of Microorganisms (GCM) 10K type strain sequencing project: providing services to taxonomists for standard genome sequencing and annotation.</title>
        <authorList>
            <consortium name="The Broad Institute Genomics Platform"/>
            <consortium name="The Broad Institute Genome Sequencing Center for Infectious Disease"/>
            <person name="Wu L."/>
            <person name="Ma J."/>
        </authorList>
    </citation>
    <scope>NUCLEOTIDE SEQUENCE [LARGE SCALE GENOMIC DNA]</scope>
    <source>
        <strain evidence="3">JCM 18326</strain>
    </source>
</reference>
<evidence type="ECO:0000256" key="1">
    <source>
        <dbReference type="SAM" id="Phobius"/>
    </source>
</evidence>
<keyword evidence="1" id="KW-1133">Transmembrane helix</keyword>
<feature type="transmembrane region" description="Helical" evidence="1">
    <location>
        <begin position="12"/>
        <end position="31"/>
    </location>
</feature>
<feature type="transmembrane region" description="Helical" evidence="1">
    <location>
        <begin position="156"/>
        <end position="184"/>
    </location>
</feature>
<dbReference type="EMBL" id="BAABJX010000033">
    <property type="protein sequence ID" value="GAA4837034.1"/>
    <property type="molecule type" value="Genomic_DNA"/>
</dbReference>
<feature type="transmembrane region" description="Helical" evidence="1">
    <location>
        <begin position="76"/>
        <end position="95"/>
    </location>
</feature>
<sequence>MELSTLQTSLTTAATDLLLGVVALFFSYFLYQQSNVGRGRIWGTAFLLLALGAIVGGVKTGLVLDDTTVKVLQQPFFFSLSITVSLFVLGVLWDFQGGYLKEWQDRGLLAIGGAFYLITVLFSGVFLLFLAYAATAMLFAGVVYFMLYLRKEVKGALWVSVGIALTLVAFGVQASKAISFHLIWDFDHNGVFHLIQLLAVTLLYIGVQKGMRLEKECVVREMKLPSEV</sequence>
<evidence type="ECO:0000313" key="2">
    <source>
        <dbReference type="EMBL" id="GAA4837034.1"/>
    </source>
</evidence>
<feature type="transmembrane region" description="Helical" evidence="1">
    <location>
        <begin position="129"/>
        <end position="149"/>
    </location>
</feature>
<gene>
    <name evidence="2" type="ORF">GCM10023331_22840</name>
</gene>
<dbReference type="RefSeq" id="WP_345371896.1">
    <property type="nucleotide sequence ID" value="NZ_BAABJX010000033.1"/>
</dbReference>
<evidence type="ECO:0000313" key="3">
    <source>
        <dbReference type="Proteomes" id="UP001500298"/>
    </source>
</evidence>